<feature type="transmembrane region" description="Helical" evidence="1">
    <location>
        <begin position="47"/>
        <end position="69"/>
    </location>
</feature>
<sequence>MDNGSGHAWNLDQSRAEVVKSIAESVVDSATALYPWWKTLGHTLVEASLLTCAISFLTLLTAGLTYLVVSRRLKDSYLTLAIWVIPEWLTATTTWMKAVSRVAQDYAVLGCYIPGVRAGMTTVASCLAGTDCVQGNIDWMVRPMYTAHGCVGTTLLAANVLIQEGVLCALVLFIVLPEFSSGKVLKGIVVAPFLAACVSAAANMKKVCLPSDIVLDSSGVIRIQRMWQIFDPRGVDRTTASLTKLSHMVALFVLMLWIWRHRQGFVAQLRGSTEDGFGWIKPILIMYATSPVVLATLRFVQRTYYNGGSPRDGSMWAYAFFSAAYSIVPPLMGMWPGLVMIYHRLKMPDSILPVTQAKDDVAAPATHSAGMTNVKVDLTESGDPLITGGSQLGEKCSGPL</sequence>
<accession>A0A5C2RR65</accession>
<name>A0A5C2RR65_9APHY</name>
<dbReference type="AlphaFoldDB" id="A0A5C2RR65"/>
<dbReference type="EMBL" id="ML122334">
    <property type="protein sequence ID" value="RPD52927.1"/>
    <property type="molecule type" value="Genomic_DNA"/>
</dbReference>
<evidence type="ECO:0000256" key="1">
    <source>
        <dbReference type="SAM" id="Phobius"/>
    </source>
</evidence>
<feature type="transmembrane region" description="Helical" evidence="1">
    <location>
        <begin position="155"/>
        <end position="177"/>
    </location>
</feature>
<organism evidence="2 3">
    <name type="scientific">Lentinus tigrinus ALCF2SS1-6</name>
    <dbReference type="NCBI Taxonomy" id="1328759"/>
    <lineage>
        <taxon>Eukaryota</taxon>
        <taxon>Fungi</taxon>
        <taxon>Dikarya</taxon>
        <taxon>Basidiomycota</taxon>
        <taxon>Agaricomycotina</taxon>
        <taxon>Agaricomycetes</taxon>
        <taxon>Polyporales</taxon>
        <taxon>Polyporaceae</taxon>
        <taxon>Lentinus</taxon>
    </lineage>
</organism>
<protein>
    <submittedName>
        <fullName evidence="2">Uncharacterized protein</fullName>
    </submittedName>
</protein>
<keyword evidence="1" id="KW-0812">Transmembrane</keyword>
<keyword evidence="1" id="KW-1133">Transmembrane helix</keyword>
<evidence type="ECO:0000313" key="3">
    <source>
        <dbReference type="Proteomes" id="UP000313359"/>
    </source>
</evidence>
<evidence type="ECO:0000313" key="2">
    <source>
        <dbReference type="EMBL" id="RPD52927.1"/>
    </source>
</evidence>
<dbReference type="OrthoDB" id="2739873at2759"/>
<keyword evidence="1" id="KW-0472">Membrane</keyword>
<feature type="transmembrane region" description="Helical" evidence="1">
    <location>
        <begin position="241"/>
        <end position="259"/>
    </location>
</feature>
<reference evidence="2" key="1">
    <citation type="journal article" date="2018" name="Genome Biol. Evol.">
        <title>Genomics and development of Lentinus tigrinus, a white-rot wood-decaying mushroom with dimorphic fruiting bodies.</title>
        <authorList>
            <person name="Wu B."/>
            <person name="Xu Z."/>
            <person name="Knudson A."/>
            <person name="Carlson A."/>
            <person name="Chen N."/>
            <person name="Kovaka S."/>
            <person name="LaButti K."/>
            <person name="Lipzen A."/>
            <person name="Pennachio C."/>
            <person name="Riley R."/>
            <person name="Schakwitz W."/>
            <person name="Umezawa K."/>
            <person name="Ohm R.A."/>
            <person name="Grigoriev I.V."/>
            <person name="Nagy L.G."/>
            <person name="Gibbons J."/>
            <person name="Hibbett D."/>
        </authorList>
    </citation>
    <scope>NUCLEOTIDE SEQUENCE [LARGE SCALE GENOMIC DNA]</scope>
    <source>
        <strain evidence="2">ALCF2SS1-6</strain>
    </source>
</reference>
<feature type="transmembrane region" description="Helical" evidence="1">
    <location>
        <begin position="279"/>
        <end position="300"/>
    </location>
</feature>
<proteinExistence type="predicted"/>
<gene>
    <name evidence="2" type="ORF">L227DRAFT_617391</name>
</gene>
<dbReference type="Proteomes" id="UP000313359">
    <property type="component" value="Unassembled WGS sequence"/>
</dbReference>
<keyword evidence="3" id="KW-1185">Reference proteome</keyword>
<feature type="transmembrane region" description="Helical" evidence="1">
    <location>
        <begin position="315"/>
        <end position="342"/>
    </location>
</feature>